<keyword evidence="2" id="KW-1185">Reference proteome</keyword>
<organism evidence="2 3">
    <name type="scientific">Meloidogyne incognita</name>
    <name type="common">Southern root-knot nematode worm</name>
    <name type="synonym">Oxyuris incognita</name>
    <dbReference type="NCBI Taxonomy" id="6306"/>
    <lineage>
        <taxon>Eukaryota</taxon>
        <taxon>Metazoa</taxon>
        <taxon>Ecdysozoa</taxon>
        <taxon>Nematoda</taxon>
        <taxon>Chromadorea</taxon>
        <taxon>Rhabditida</taxon>
        <taxon>Tylenchina</taxon>
        <taxon>Tylenchomorpha</taxon>
        <taxon>Tylenchoidea</taxon>
        <taxon>Meloidogynidae</taxon>
        <taxon>Meloidogyninae</taxon>
        <taxon>Meloidogyne</taxon>
        <taxon>Meloidogyne incognita group</taxon>
    </lineage>
</organism>
<accession>A0A914NXX8</accession>
<reference evidence="3" key="1">
    <citation type="submission" date="2022-11" db="UniProtKB">
        <authorList>
            <consortium name="WormBaseParasite"/>
        </authorList>
    </citation>
    <scope>IDENTIFICATION</scope>
</reference>
<protein>
    <submittedName>
        <fullName evidence="3">Candidate secreted effector</fullName>
    </submittedName>
</protein>
<proteinExistence type="predicted"/>
<feature type="transmembrane region" description="Helical" evidence="1">
    <location>
        <begin position="12"/>
        <end position="35"/>
    </location>
</feature>
<name>A0A914NXX8_MELIC</name>
<dbReference type="AlphaFoldDB" id="A0A914NXX8"/>
<evidence type="ECO:0000313" key="2">
    <source>
        <dbReference type="Proteomes" id="UP000887563"/>
    </source>
</evidence>
<keyword evidence="1" id="KW-0472">Membrane</keyword>
<keyword evidence="1" id="KW-0812">Transmembrane</keyword>
<evidence type="ECO:0000256" key="1">
    <source>
        <dbReference type="SAM" id="Phobius"/>
    </source>
</evidence>
<sequence length="57" mass="6578">MWTLLRGVGFKFVILLWILLFLVLFHFLITFFFMLCSCIGGASMVPDSSMRTLEAML</sequence>
<keyword evidence="1" id="KW-1133">Transmembrane helix</keyword>
<dbReference type="Proteomes" id="UP000887563">
    <property type="component" value="Unplaced"/>
</dbReference>
<dbReference type="WBParaSite" id="Minc3s08977g42810">
    <property type="protein sequence ID" value="Minc3s08977g42810"/>
    <property type="gene ID" value="Minc3s08977g42810"/>
</dbReference>
<evidence type="ECO:0000313" key="3">
    <source>
        <dbReference type="WBParaSite" id="Minc3s08977g42810"/>
    </source>
</evidence>